<accession>A0ABS9CNT4</accession>
<keyword evidence="3" id="KW-1185">Reference proteome</keyword>
<feature type="domain" description="GP-PDE" evidence="1">
    <location>
        <begin position="40"/>
        <end position="283"/>
    </location>
</feature>
<dbReference type="RefSeq" id="WP_235323851.1">
    <property type="nucleotide sequence ID" value="NZ_JAFBIT010000002.1"/>
</dbReference>
<evidence type="ECO:0000313" key="2">
    <source>
        <dbReference type="EMBL" id="MCF2652826.1"/>
    </source>
</evidence>
<name>A0ABS9CNT4_9FIRM</name>
<dbReference type="Pfam" id="PF03009">
    <property type="entry name" value="GDPD"/>
    <property type="match status" value="1"/>
</dbReference>
<dbReference type="InterPro" id="IPR017946">
    <property type="entry name" value="PLC-like_Pdiesterase_TIM-brl"/>
</dbReference>
<reference evidence="2 3" key="1">
    <citation type="submission" date="2020-12" db="EMBL/GenBank/DDBJ databases">
        <title>Whole genome sequences of gut porcine anaerobes.</title>
        <authorList>
            <person name="Kubasova T."/>
            <person name="Jahodarova E."/>
            <person name="Rychlik I."/>
        </authorList>
    </citation>
    <scope>NUCLEOTIDE SEQUENCE [LARGE SCALE GENOMIC DNA]</scope>
    <source>
        <strain evidence="2 3">An867</strain>
    </source>
</reference>
<evidence type="ECO:0000259" key="1">
    <source>
        <dbReference type="PROSITE" id="PS51704"/>
    </source>
</evidence>
<evidence type="ECO:0000313" key="3">
    <source>
        <dbReference type="Proteomes" id="UP001299220"/>
    </source>
</evidence>
<organism evidence="2 3">
    <name type="scientific">Anaeromassilibacillus senegalensis</name>
    <dbReference type="NCBI Taxonomy" id="1673717"/>
    <lineage>
        <taxon>Bacteria</taxon>
        <taxon>Bacillati</taxon>
        <taxon>Bacillota</taxon>
        <taxon>Clostridia</taxon>
        <taxon>Eubacteriales</taxon>
        <taxon>Acutalibacteraceae</taxon>
        <taxon>Anaeromassilibacillus</taxon>
    </lineage>
</organism>
<protein>
    <submittedName>
        <fullName evidence="2">Glycerophosphodiester phosphodiesterase</fullName>
    </submittedName>
</protein>
<dbReference type="PANTHER" id="PTHR46211">
    <property type="entry name" value="GLYCEROPHOSPHORYL DIESTER PHOSPHODIESTERASE"/>
    <property type="match status" value="1"/>
</dbReference>
<dbReference type="Proteomes" id="UP001299220">
    <property type="component" value="Unassembled WGS sequence"/>
</dbReference>
<dbReference type="SUPFAM" id="SSF51695">
    <property type="entry name" value="PLC-like phosphodiesterases"/>
    <property type="match status" value="1"/>
</dbReference>
<sequence>MDCLLIILIVIFALAVLLTLAWLFCIAPAAPRGDFSALQAYDYAHRGLHEQDRSVPENSLAGFRAAVKAGYGIEWDLQLTKDKKVVVHHDRSLKRMCGADISIGDLTYKELRQYRLLDTEERIPLFSEALKVVGGKTPLIIELKGYDDADMLCPLVWEILKDYRGDYCIESFDPRIVAWFRKYHPHVLRGQLMGHFTGKEPEFNSAIKAFFARNLWTNVWTRPHFEAYDLHFRQNPSHRVACDLLKMQEVSWTIRSAEEYRICKSAGALCIFEFIRPEITDEQY</sequence>
<dbReference type="InterPro" id="IPR030395">
    <property type="entry name" value="GP_PDE_dom"/>
</dbReference>
<dbReference type="PANTHER" id="PTHR46211:SF1">
    <property type="entry name" value="GLYCEROPHOSPHODIESTER PHOSPHODIESTERASE, CYTOPLASMIC"/>
    <property type="match status" value="1"/>
</dbReference>
<dbReference type="PROSITE" id="PS51704">
    <property type="entry name" value="GP_PDE"/>
    <property type="match status" value="1"/>
</dbReference>
<comment type="caution">
    <text evidence="2">The sequence shown here is derived from an EMBL/GenBank/DDBJ whole genome shotgun (WGS) entry which is preliminary data.</text>
</comment>
<proteinExistence type="predicted"/>
<gene>
    <name evidence="2" type="ORF">JQM67_09430</name>
</gene>
<dbReference type="Gene3D" id="3.20.20.190">
    <property type="entry name" value="Phosphatidylinositol (PI) phosphodiesterase"/>
    <property type="match status" value="1"/>
</dbReference>
<dbReference type="EMBL" id="JAFBIT010000002">
    <property type="protein sequence ID" value="MCF2652826.1"/>
    <property type="molecule type" value="Genomic_DNA"/>
</dbReference>